<keyword evidence="1" id="KW-0732">Signal</keyword>
<dbReference type="RefSeq" id="WP_121278320.1">
    <property type="nucleotide sequence ID" value="NZ_RBZV01000004.1"/>
</dbReference>
<keyword evidence="3" id="KW-1185">Reference proteome</keyword>
<dbReference type="AlphaFoldDB" id="A0A494XFL5"/>
<evidence type="ECO:0000313" key="2">
    <source>
        <dbReference type="EMBL" id="RKP48471.1"/>
    </source>
</evidence>
<sequence>MFKKFAAVAIAGLFTVGLAHAQASAATAASAAKMAPTAAAAQPASSSCDAKAIGKNGKPLAGAAKASFIKKCEADAKKSAGDMKSAGASDCEAKAVGSNGKPLVGAAKVAFVKKCQAAAGK</sequence>
<feature type="signal peptide" evidence="1">
    <location>
        <begin position="1"/>
        <end position="21"/>
    </location>
</feature>
<organism evidence="2 3">
    <name type="scientific">Trinickia fusca</name>
    <dbReference type="NCBI Taxonomy" id="2419777"/>
    <lineage>
        <taxon>Bacteria</taxon>
        <taxon>Pseudomonadati</taxon>
        <taxon>Pseudomonadota</taxon>
        <taxon>Betaproteobacteria</taxon>
        <taxon>Burkholderiales</taxon>
        <taxon>Burkholderiaceae</taxon>
        <taxon>Trinickia</taxon>
    </lineage>
</organism>
<feature type="chain" id="PRO_5019723916" description="Phosphate starvation-inducible protein PsiF" evidence="1">
    <location>
        <begin position="22"/>
        <end position="121"/>
    </location>
</feature>
<dbReference type="Proteomes" id="UP000280434">
    <property type="component" value="Unassembled WGS sequence"/>
</dbReference>
<name>A0A494XFL5_9BURK</name>
<dbReference type="EMBL" id="RBZV01000004">
    <property type="protein sequence ID" value="RKP48471.1"/>
    <property type="molecule type" value="Genomic_DNA"/>
</dbReference>
<evidence type="ECO:0000313" key="3">
    <source>
        <dbReference type="Proteomes" id="UP000280434"/>
    </source>
</evidence>
<proteinExistence type="predicted"/>
<evidence type="ECO:0000256" key="1">
    <source>
        <dbReference type="SAM" id="SignalP"/>
    </source>
</evidence>
<evidence type="ECO:0008006" key="4">
    <source>
        <dbReference type="Google" id="ProtNLM"/>
    </source>
</evidence>
<gene>
    <name evidence="2" type="ORF">D7S89_12900</name>
</gene>
<comment type="caution">
    <text evidence="2">The sequence shown here is derived from an EMBL/GenBank/DDBJ whole genome shotgun (WGS) entry which is preliminary data.</text>
</comment>
<dbReference type="OrthoDB" id="8592152at2"/>
<reference evidence="2 3" key="1">
    <citation type="submission" date="2018-10" db="EMBL/GenBank/DDBJ databases">
        <title>Paraburkholderia sp. 7MK8-2, isolated from soil.</title>
        <authorList>
            <person name="Gao Z.-H."/>
            <person name="Qiu L.-H."/>
        </authorList>
    </citation>
    <scope>NUCLEOTIDE SEQUENCE [LARGE SCALE GENOMIC DNA]</scope>
    <source>
        <strain evidence="2 3">7MK8-2</strain>
    </source>
</reference>
<protein>
    <recommendedName>
        <fullName evidence="4">Phosphate starvation-inducible protein PsiF</fullName>
    </recommendedName>
</protein>
<accession>A0A494XFL5</accession>